<proteinExistence type="predicted"/>
<dbReference type="CDD" id="cd06170">
    <property type="entry name" value="LuxR_C_like"/>
    <property type="match status" value="1"/>
</dbReference>
<dbReference type="PANTHER" id="PTHR44688:SF16">
    <property type="entry name" value="DNA-BINDING TRANSCRIPTIONAL ACTIVATOR DEVR_DOSR"/>
    <property type="match status" value="1"/>
</dbReference>
<dbReference type="SMART" id="SM00421">
    <property type="entry name" value="HTH_LUXR"/>
    <property type="match status" value="1"/>
</dbReference>
<dbReference type="InterPro" id="IPR036388">
    <property type="entry name" value="WH-like_DNA-bd_sf"/>
</dbReference>
<evidence type="ECO:0000256" key="3">
    <source>
        <dbReference type="ARBA" id="ARBA00023163"/>
    </source>
</evidence>
<evidence type="ECO:0000259" key="5">
    <source>
        <dbReference type="PROSITE" id="PS50043"/>
    </source>
</evidence>
<dbReference type="RefSeq" id="WP_210057915.1">
    <property type="nucleotide sequence ID" value="NZ_BAAAMH010000002.1"/>
</dbReference>
<name>A0ABS4ZBJ7_9ACTN</name>
<evidence type="ECO:0000256" key="2">
    <source>
        <dbReference type="ARBA" id="ARBA00023125"/>
    </source>
</evidence>
<organism evidence="6 7">
    <name type="scientific">Microlunatus capsulatus</name>
    <dbReference type="NCBI Taxonomy" id="99117"/>
    <lineage>
        <taxon>Bacteria</taxon>
        <taxon>Bacillati</taxon>
        <taxon>Actinomycetota</taxon>
        <taxon>Actinomycetes</taxon>
        <taxon>Propionibacteriales</taxon>
        <taxon>Propionibacteriaceae</taxon>
        <taxon>Microlunatus</taxon>
    </lineage>
</organism>
<sequence>MTPITAVAATGAEHAGLRLALALADTPTLSAATATTLPVVAAVTGAAVVVFAVAGTRAAGARCWPDAPDWSAAFEAGLSAVWESGPLTAFCRTAGVVPPFRLDVMMADLGWDALPLRGPTGEPLRHAAYLAVAALGETVSGYFVARTDRAVSDAELDALAGLQAGVVASHGRFLHGPDPALRLTGRQQQILDLMQGGLTAGAIASRLGISESTVGKHLRDLYARLEAHDRVSAIREARARGLLDGLGGEAWQDVRMP</sequence>
<dbReference type="SUPFAM" id="SSF46894">
    <property type="entry name" value="C-terminal effector domain of the bipartite response regulators"/>
    <property type="match status" value="1"/>
</dbReference>
<feature type="domain" description="HTH luxR-type" evidence="5">
    <location>
        <begin position="176"/>
        <end position="241"/>
    </location>
</feature>
<keyword evidence="3" id="KW-0804">Transcription</keyword>
<keyword evidence="4" id="KW-1133">Transmembrane helix</keyword>
<evidence type="ECO:0000313" key="7">
    <source>
        <dbReference type="Proteomes" id="UP000758168"/>
    </source>
</evidence>
<protein>
    <submittedName>
        <fullName evidence="6">DNA-binding CsgD family transcriptional regulator</fullName>
    </submittedName>
</protein>
<reference evidence="6 7" key="1">
    <citation type="submission" date="2021-03" db="EMBL/GenBank/DDBJ databases">
        <title>Sequencing the genomes of 1000 actinobacteria strains.</title>
        <authorList>
            <person name="Klenk H.-P."/>
        </authorList>
    </citation>
    <scope>NUCLEOTIDE SEQUENCE [LARGE SCALE GENOMIC DNA]</scope>
    <source>
        <strain evidence="6 7">DSM 12936</strain>
    </source>
</reference>
<dbReference type="GO" id="GO:0003677">
    <property type="term" value="F:DNA binding"/>
    <property type="evidence" value="ECO:0007669"/>
    <property type="project" value="UniProtKB-KW"/>
</dbReference>
<feature type="transmembrane region" description="Helical" evidence="4">
    <location>
        <begin position="34"/>
        <end position="54"/>
    </location>
</feature>
<keyword evidence="1" id="KW-0805">Transcription regulation</keyword>
<accession>A0ABS4ZBJ7</accession>
<dbReference type="InterPro" id="IPR016032">
    <property type="entry name" value="Sig_transdc_resp-reg_C-effctor"/>
</dbReference>
<dbReference type="Gene3D" id="1.10.10.10">
    <property type="entry name" value="Winged helix-like DNA-binding domain superfamily/Winged helix DNA-binding domain"/>
    <property type="match status" value="1"/>
</dbReference>
<dbReference type="Pfam" id="PF00196">
    <property type="entry name" value="GerE"/>
    <property type="match status" value="1"/>
</dbReference>
<evidence type="ECO:0000256" key="4">
    <source>
        <dbReference type="SAM" id="Phobius"/>
    </source>
</evidence>
<keyword evidence="4" id="KW-0472">Membrane</keyword>
<dbReference type="PANTHER" id="PTHR44688">
    <property type="entry name" value="DNA-BINDING TRANSCRIPTIONAL ACTIVATOR DEVR_DOSR"/>
    <property type="match status" value="1"/>
</dbReference>
<dbReference type="PRINTS" id="PR00038">
    <property type="entry name" value="HTHLUXR"/>
</dbReference>
<gene>
    <name evidence="6" type="ORF">JOF54_003354</name>
</gene>
<dbReference type="InterPro" id="IPR000792">
    <property type="entry name" value="Tscrpt_reg_LuxR_C"/>
</dbReference>
<evidence type="ECO:0000256" key="1">
    <source>
        <dbReference type="ARBA" id="ARBA00023015"/>
    </source>
</evidence>
<keyword evidence="2 6" id="KW-0238">DNA-binding</keyword>
<dbReference type="PROSITE" id="PS50043">
    <property type="entry name" value="HTH_LUXR_2"/>
    <property type="match status" value="1"/>
</dbReference>
<dbReference type="Proteomes" id="UP000758168">
    <property type="component" value="Unassembled WGS sequence"/>
</dbReference>
<evidence type="ECO:0000313" key="6">
    <source>
        <dbReference type="EMBL" id="MBP2418432.1"/>
    </source>
</evidence>
<dbReference type="EMBL" id="JAGIOB010000001">
    <property type="protein sequence ID" value="MBP2418432.1"/>
    <property type="molecule type" value="Genomic_DNA"/>
</dbReference>
<comment type="caution">
    <text evidence="6">The sequence shown here is derived from an EMBL/GenBank/DDBJ whole genome shotgun (WGS) entry which is preliminary data.</text>
</comment>
<keyword evidence="4" id="KW-0812">Transmembrane</keyword>
<keyword evidence="7" id="KW-1185">Reference proteome</keyword>